<dbReference type="InterPro" id="IPR003517">
    <property type="entry name" value="Cys-rich_OMP3_Chlamydia"/>
</dbReference>
<keyword evidence="5" id="KW-0133">Cell shape</keyword>
<organism evidence="14 15">
    <name type="scientific">Chlamydia serpentis</name>
    <dbReference type="NCBI Taxonomy" id="1967782"/>
    <lineage>
        <taxon>Bacteria</taxon>
        <taxon>Pseudomonadati</taxon>
        <taxon>Chlamydiota</taxon>
        <taxon>Chlamydiia</taxon>
        <taxon>Chlamydiales</taxon>
        <taxon>Chlamydiaceae</taxon>
        <taxon>Chlamydia/Chlamydophila group</taxon>
        <taxon>Chlamydia</taxon>
    </lineage>
</organism>
<evidence type="ECO:0000313" key="14">
    <source>
        <dbReference type="EMBL" id="SPN73677.1"/>
    </source>
</evidence>
<evidence type="ECO:0000256" key="5">
    <source>
        <dbReference type="ARBA" id="ARBA00022960"/>
    </source>
</evidence>
<dbReference type="PRINTS" id="PR01335">
    <property type="entry name" value="CHLAMIDIAOM3"/>
</dbReference>
<evidence type="ECO:0000256" key="9">
    <source>
        <dbReference type="ARBA" id="ARBA00023237"/>
    </source>
</evidence>
<dbReference type="RefSeq" id="WP_108896631.1">
    <property type="nucleotide sequence ID" value="NZ_LT993738.1"/>
</dbReference>
<dbReference type="GO" id="GO:0008360">
    <property type="term" value="P:regulation of cell shape"/>
    <property type="evidence" value="ECO:0007669"/>
    <property type="project" value="UniProtKB-KW"/>
</dbReference>
<protein>
    <recommendedName>
        <fullName evidence="3">Small cysteine-rich outer membrane protein OmcA</fullName>
    </recommendedName>
    <alternativeName>
        <fullName evidence="12">9 kDa cysteine-rich lipoprotein</fullName>
    </alternativeName>
</protein>
<comment type="subcellular location">
    <subcellularLocation>
        <location evidence="1">Cell outer membrane</location>
        <topology evidence="1">Lipid-anchor</topology>
    </subcellularLocation>
</comment>
<evidence type="ECO:0000256" key="3">
    <source>
        <dbReference type="ARBA" id="ARBA00015126"/>
    </source>
</evidence>
<dbReference type="KEGG" id="csee:C10C_0516"/>
<evidence type="ECO:0000256" key="2">
    <source>
        <dbReference type="ARBA" id="ARBA00011136"/>
    </source>
</evidence>
<name>A0A2R8FBP6_9CHLA</name>
<evidence type="ECO:0000313" key="15">
    <source>
        <dbReference type="Proteomes" id="UP000244926"/>
    </source>
</evidence>
<evidence type="ECO:0000256" key="7">
    <source>
        <dbReference type="ARBA" id="ARBA00023139"/>
    </source>
</evidence>
<reference evidence="15" key="1">
    <citation type="submission" date="2017-11" db="EMBL/GenBank/DDBJ databases">
        <authorList>
            <person name="Seth-Smith MB H."/>
        </authorList>
    </citation>
    <scope>NUCLEOTIDE SEQUENCE [LARGE SCALE GENOMIC DNA]</scope>
</reference>
<dbReference type="OrthoDB" id="18978at2"/>
<dbReference type="EMBL" id="LT993738">
    <property type="protein sequence ID" value="SPN73677.1"/>
    <property type="molecule type" value="Genomic_DNA"/>
</dbReference>
<evidence type="ECO:0000256" key="13">
    <source>
        <dbReference type="SAM" id="MobiDB-lite"/>
    </source>
</evidence>
<proteinExistence type="predicted"/>
<keyword evidence="4" id="KW-0732">Signal</keyword>
<dbReference type="Pfam" id="PF03503">
    <property type="entry name" value="Chlam_OMP3"/>
    <property type="match status" value="1"/>
</dbReference>
<dbReference type="GO" id="GO:0005201">
    <property type="term" value="F:extracellular matrix structural constituent"/>
    <property type="evidence" value="ECO:0007669"/>
    <property type="project" value="InterPro"/>
</dbReference>
<keyword evidence="10 14" id="KW-0449">Lipoprotein</keyword>
<evidence type="ECO:0000256" key="10">
    <source>
        <dbReference type="ARBA" id="ARBA00023288"/>
    </source>
</evidence>
<keyword evidence="8" id="KW-1015">Disulfide bond</keyword>
<evidence type="ECO:0000256" key="6">
    <source>
        <dbReference type="ARBA" id="ARBA00023136"/>
    </source>
</evidence>
<dbReference type="PROSITE" id="PS51257">
    <property type="entry name" value="PROKAR_LIPOPROTEIN"/>
    <property type="match status" value="1"/>
</dbReference>
<evidence type="ECO:0000256" key="12">
    <source>
        <dbReference type="ARBA" id="ARBA00031447"/>
    </source>
</evidence>
<evidence type="ECO:0000256" key="4">
    <source>
        <dbReference type="ARBA" id="ARBA00022729"/>
    </source>
</evidence>
<feature type="region of interest" description="Disordered" evidence="13">
    <location>
        <begin position="68"/>
        <end position="89"/>
    </location>
</feature>
<accession>A0A2R8FBP6</accession>
<dbReference type="Proteomes" id="UP000244926">
    <property type="component" value="Chromosome I"/>
</dbReference>
<evidence type="ECO:0000256" key="11">
    <source>
        <dbReference type="ARBA" id="ARBA00025352"/>
    </source>
</evidence>
<dbReference type="AlphaFoldDB" id="A0A2R8FBP6"/>
<gene>
    <name evidence="14" type="primary">omcA</name>
    <name evidence="14" type="ORF">C10C_0516</name>
</gene>
<comment type="function">
    <text evidence="11">In elementary bodies (EBs, the infectious stage, which is able to survive outside the host cell) provides the structural integrity of the outer envelope through disulfide cross-links with the large cysteine-rich periplasmic protein and the major outer membrane porin. It has been described in publications as the Sarkosyl-insoluble COMC (Chlamydia outer membrane complex), and serves as the functional equivalent of peptidoglycan.</text>
</comment>
<keyword evidence="6" id="KW-0472">Membrane</keyword>
<evidence type="ECO:0000256" key="1">
    <source>
        <dbReference type="ARBA" id="ARBA00004459"/>
    </source>
</evidence>
<evidence type="ECO:0000256" key="8">
    <source>
        <dbReference type="ARBA" id="ARBA00023157"/>
    </source>
</evidence>
<keyword evidence="7" id="KW-0564">Palmitate</keyword>
<comment type="subunit">
    <text evidence="2">Part of a disulfide cross-linked outer membrane complex (COMC) composed of the major outer membrane porin (MOMP), the small cysteine-rich protein (OmcA) and the large cysteine-rich periplasmic protein (OmcB).</text>
</comment>
<dbReference type="GO" id="GO:0009279">
    <property type="term" value="C:cell outer membrane"/>
    <property type="evidence" value="ECO:0007669"/>
    <property type="project" value="UniProtKB-SubCell"/>
</dbReference>
<sequence length="89" mass="9314">MKKAVLIAAMFCGVVGLSSCCRIVDCCFEDPCAPCNPCEAMRKKDKCSTNNSCGSYSPSCSNPCGSSECNSVQGPQVKGCTPSDGRCKQ</sequence>
<keyword evidence="15" id="KW-1185">Reference proteome</keyword>
<keyword evidence="9" id="KW-0998">Cell outer membrane</keyword>